<name>Q2JB92_FRACC</name>
<evidence type="ECO:0008006" key="4">
    <source>
        <dbReference type="Google" id="ProtNLM"/>
    </source>
</evidence>
<dbReference type="Proteomes" id="UP000001937">
    <property type="component" value="Chromosome"/>
</dbReference>
<dbReference type="STRING" id="106370.Francci3_2077"/>
<keyword evidence="3" id="KW-1185">Reference proteome</keyword>
<evidence type="ECO:0000313" key="3">
    <source>
        <dbReference type="Proteomes" id="UP000001937"/>
    </source>
</evidence>
<dbReference type="KEGG" id="fra:Francci3_2077"/>
<evidence type="ECO:0000256" key="1">
    <source>
        <dbReference type="SAM" id="MobiDB-lite"/>
    </source>
</evidence>
<dbReference type="eggNOG" id="COG3903">
    <property type="taxonomic scope" value="Bacteria"/>
</dbReference>
<proteinExistence type="predicted"/>
<feature type="compositionally biased region" description="Polar residues" evidence="1">
    <location>
        <begin position="33"/>
        <end position="46"/>
    </location>
</feature>
<dbReference type="HOGENOM" id="CLU_1025854_0_0_11"/>
<sequence length="271" mass="28249">MTPPPTASSPRTPTPHAGSTFGSATPPRPATPHNPTSRWCFSSTASTKHHLHLAANSPSAYPQLFPPARSSSPLPDPAPSPSPSGHGSWNASTSKASPTAGTSSTTSPPSAPTTRTSPTRYTAPAPGAGYAWWRAPAWTGKSALMSWLVLHPLPGVRVVSFFITARYASQNDRIAFTDLVIEQLCDLLGVSLPPLTDATRDTHFLGLLTRAAERCDAYGERLVLVVDGLDEDAGVRGPAGHSIAALLPAAPPAGMRIILVAGRVNPPVPPT</sequence>
<feature type="region of interest" description="Disordered" evidence="1">
    <location>
        <begin position="1"/>
        <end position="122"/>
    </location>
</feature>
<reference evidence="2 3" key="1">
    <citation type="journal article" date="2007" name="Genome Res.">
        <title>Genome characteristics of facultatively symbiotic Frankia sp. strains reflect host range and host plant biogeography.</title>
        <authorList>
            <person name="Normand P."/>
            <person name="Lapierre P."/>
            <person name="Tisa L.S."/>
            <person name="Gogarten J.P."/>
            <person name="Alloisio N."/>
            <person name="Bagnarol E."/>
            <person name="Bassi C.A."/>
            <person name="Berry A.M."/>
            <person name="Bickhart D.M."/>
            <person name="Choisne N."/>
            <person name="Couloux A."/>
            <person name="Cournoyer B."/>
            <person name="Cruveiller S."/>
            <person name="Daubin V."/>
            <person name="Demange N."/>
            <person name="Francino M.P."/>
            <person name="Goltsman E."/>
            <person name="Huang Y."/>
            <person name="Kopp O.R."/>
            <person name="Labarre L."/>
            <person name="Lapidus A."/>
            <person name="Lavire C."/>
            <person name="Marechal J."/>
            <person name="Martinez M."/>
            <person name="Mastronunzio J.E."/>
            <person name="Mullin B.C."/>
            <person name="Niemann J."/>
            <person name="Pujic P."/>
            <person name="Rawnsley T."/>
            <person name="Rouy Z."/>
            <person name="Schenowitz C."/>
            <person name="Sellstedt A."/>
            <person name="Tavares F."/>
            <person name="Tomkins J.P."/>
            <person name="Vallenet D."/>
            <person name="Valverde C."/>
            <person name="Wall L.G."/>
            <person name="Wang Y."/>
            <person name="Medigue C."/>
            <person name="Benson D.R."/>
        </authorList>
    </citation>
    <scope>NUCLEOTIDE SEQUENCE [LARGE SCALE GENOMIC DNA]</scope>
    <source>
        <strain evidence="3">DSM 45818 / CECT 9043 / CcI3</strain>
    </source>
</reference>
<protein>
    <recommendedName>
        <fullName evidence="4">NACHT domain-containing protein</fullName>
    </recommendedName>
</protein>
<accession>Q2JB92</accession>
<organism evidence="2 3">
    <name type="scientific">Frankia casuarinae (strain DSM 45818 / CECT 9043 / HFP020203 / CcI3)</name>
    <dbReference type="NCBI Taxonomy" id="106370"/>
    <lineage>
        <taxon>Bacteria</taxon>
        <taxon>Bacillati</taxon>
        <taxon>Actinomycetota</taxon>
        <taxon>Actinomycetes</taxon>
        <taxon>Frankiales</taxon>
        <taxon>Frankiaceae</taxon>
        <taxon>Frankia</taxon>
    </lineage>
</organism>
<gene>
    <name evidence="2" type="ordered locus">Francci3_2077</name>
</gene>
<feature type="compositionally biased region" description="Low complexity" evidence="1">
    <location>
        <begin position="91"/>
        <end position="122"/>
    </location>
</feature>
<dbReference type="AlphaFoldDB" id="Q2JB92"/>
<dbReference type="EMBL" id="CP000249">
    <property type="protein sequence ID" value="ABD11450.1"/>
    <property type="molecule type" value="Genomic_DNA"/>
</dbReference>
<evidence type="ECO:0000313" key="2">
    <source>
        <dbReference type="EMBL" id="ABD11450.1"/>
    </source>
</evidence>